<feature type="region of interest" description="Disordered" evidence="1">
    <location>
        <begin position="45"/>
        <end position="74"/>
    </location>
</feature>
<accession>A0A1B1U6Y4</accession>
<evidence type="ECO:0000313" key="2">
    <source>
        <dbReference type="EMBL" id="ANV98554.1"/>
    </source>
</evidence>
<protein>
    <submittedName>
        <fullName evidence="2">Uncharacterized protein</fullName>
    </submittedName>
</protein>
<proteinExistence type="predicted"/>
<sequence length="74" mass="8309">MFEFFLLFCLAVVLVAFFNPPKPKPKEYSITIHIRTSLYKPLAPAVDKDQTSCKNPSQPDNHSPASPHSTHSQP</sequence>
<dbReference type="AlphaFoldDB" id="A0A1B1U6Y4"/>
<dbReference type="Proteomes" id="UP000092884">
    <property type="component" value="Chromosome"/>
</dbReference>
<name>A0A1B1U6Y4_9HELI</name>
<gene>
    <name evidence="2" type="ORF">BBW65_06990</name>
</gene>
<evidence type="ECO:0000256" key="1">
    <source>
        <dbReference type="SAM" id="MobiDB-lite"/>
    </source>
</evidence>
<dbReference type="STRING" id="222136.BBW65_06990"/>
<dbReference type="KEGG" id="het:BBW65_06990"/>
<evidence type="ECO:0000313" key="3">
    <source>
        <dbReference type="Proteomes" id="UP000092884"/>
    </source>
</evidence>
<feature type="compositionally biased region" description="Polar residues" evidence="1">
    <location>
        <begin position="52"/>
        <end position="74"/>
    </location>
</feature>
<keyword evidence="3" id="KW-1185">Reference proteome</keyword>
<organism evidence="2 3">
    <name type="scientific">Helicobacter enhydrae</name>
    <dbReference type="NCBI Taxonomy" id="222136"/>
    <lineage>
        <taxon>Bacteria</taxon>
        <taxon>Pseudomonadati</taxon>
        <taxon>Campylobacterota</taxon>
        <taxon>Epsilonproteobacteria</taxon>
        <taxon>Campylobacterales</taxon>
        <taxon>Helicobacteraceae</taxon>
        <taxon>Helicobacter</taxon>
    </lineage>
</organism>
<reference evidence="3" key="1">
    <citation type="submission" date="2016-07" db="EMBL/GenBank/DDBJ databases">
        <authorList>
            <person name="Florea S."/>
            <person name="Webb J.S."/>
            <person name="Jaromczyk J."/>
            <person name="Schardl C.L."/>
        </authorList>
    </citation>
    <scope>NUCLEOTIDE SEQUENCE [LARGE SCALE GENOMIC DNA]</scope>
    <source>
        <strain evidence="3">MIT 01-6242</strain>
    </source>
</reference>
<dbReference type="EMBL" id="CP016503">
    <property type="protein sequence ID" value="ANV98554.1"/>
    <property type="molecule type" value="Genomic_DNA"/>
</dbReference>